<dbReference type="InterPro" id="IPR000522">
    <property type="entry name" value="ABC_transptr_permease_BtuC"/>
</dbReference>
<feature type="transmembrane region" description="Helical" evidence="8">
    <location>
        <begin position="162"/>
        <end position="184"/>
    </location>
</feature>
<dbReference type="InterPro" id="IPR037294">
    <property type="entry name" value="ABC_BtuC-like"/>
</dbReference>
<dbReference type="GO" id="GO:0005886">
    <property type="term" value="C:plasma membrane"/>
    <property type="evidence" value="ECO:0007669"/>
    <property type="project" value="UniProtKB-SubCell"/>
</dbReference>
<feature type="transmembrane region" description="Helical" evidence="8">
    <location>
        <begin position="79"/>
        <end position="97"/>
    </location>
</feature>
<sequence length="347" mass="34957">MHRPGPRGCLTLGDTVALPVRRISVVTAIVLVLLLVATAVATLSLGSLGIPVSGLLDAFGGDAGVKESFVLERLRGPRLVVGIGVGAALGVSGALFQSVTRNPLGSPDIIGLNAGAGAGAALAALLLAGSVPVPVGAVLGAAGAMALVYVSTGAGFRSRGRLVVAGIGVAAIANAITQYVVYAVERDKATALNAYIHGSLSTRDWGDAVTIWVIVTLLVPLVALVSRPLAVGEMGDDLAGALGAHPARTKTIAVTLSIVLSAGAVSVAGPIAFISLTAPQIAKRVTRGTGPHLTLAALVGALLMAVADLAAQQLPWFDELPVGIYTMAVGGVYLGYLLIREWRRGTL</sequence>
<dbReference type="SUPFAM" id="SSF81345">
    <property type="entry name" value="ABC transporter involved in vitamin B12 uptake, BtuC"/>
    <property type="match status" value="1"/>
</dbReference>
<keyword evidence="7 8" id="KW-0472">Membrane</keyword>
<feature type="transmembrane region" description="Helical" evidence="8">
    <location>
        <begin position="322"/>
        <end position="339"/>
    </location>
</feature>
<evidence type="ECO:0000256" key="4">
    <source>
        <dbReference type="ARBA" id="ARBA00022475"/>
    </source>
</evidence>
<gene>
    <name evidence="9" type="ORF">AN216_07940</name>
</gene>
<dbReference type="OrthoDB" id="4455417at2"/>
<keyword evidence="10" id="KW-1185">Reference proteome</keyword>
<keyword evidence="3" id="KW-0813">Transport</keyword>
<proteinExistence type="inferred from homology"/>
<dbReference type="PANTHER" id="PTHR30472:SF24">
    <property type="entry name" value="FERRIC ENTEROBACTIN TRANSPORT SYSTEM PERMEASE PROTEIN FEPG"/>
    <property type="match status" value="1"/>
</dbReference>
<comment type="caution">
    <text evidence="9">The sequence shown here is derived from an EMBL/GenBank/DDBJ whole genome shotgun (WGS) entry which is preliminary data.</text>
</comment>
<evidence type="ECO:0000256" key="8">
    <source>
        <dbReference type="SAM" id="Phobius"/>
    </source>
</evidence>
<feature type="transmembrane region" description="Helical" evidence="8">
    <location>
        <begin position="109"/>
        <end position="128"/>
    </location>
</feature>
<dbReference type="CDD" id="cd06550">
    <property type="entry name" value="TM_ABC_iron-siderophores_like"/>
    <property type="match status" value="1"/>
</dbReference>
<organism evidence="9 10">
    <name type="scientific">Streptomyces oceani</name>
    <dbReference type="NCBI Taxonomy" id="1075402"/>
    <lineage>
        <taxon>Bacteria</taxon>
        <taxon>Bacillati</taxon>
        <taxon>Actinomycetota</taxon>
        <taxon>Actinomycetes</taxon>
        <taxon>Kitasatosporales</taxon>
        <taxon>Streptomycetaceae</taxon>
        <taxon>Streptomyces</taxon>
    </lineage>
</organism>
<feature type="transmembrane region" description="Helical" evidence="8">
    <location>
        <begin position="205"/>
        <end position="225"/>
    </location>
</feature>
<keyword evidence="6 8" id="KW-1133">Transmembrane helix</keyword>
<reference evidence="9 10" key="1">
    <citation type="journal article" date="2016" name="Front. Microbiol.">
        <title>Comparative Genomics Analysis of Streptomyces Species Reveals Their Adaptation to the Marine Environment and Their Diversity at the Genomic Level.</title>
        <authorList>
            <person name="Tian X."/>
            <person name="Zhang Z."/>
            <person name="Yang T."/>
            <person name="Chen M."/>
            <person name="Li J."/>
            <person name="Chen F."/>
            <person name="Yang J."/>
            <person name="Li W."/>
            <person name="Zhang B."/>
            <person name="Zhang Z."/>
            <person name="Wu J."/>
            <person name="Zhang C."/>
            <person name="Long L."/>
            <person name="Xiao J."/>
        </authorList>
    </citation>
    <scope>NUCLEOTIDE SEQUENCE [LARGE SCALE GENOMIC DNA]</scope>
    <source>
        <strain evidence="9 10">SCSIO 02100</strain>
    </source>
</reference>
<dbReference type="STRING" id="1075402.AN216_07940"/>
<dbReference type="PATRIC" id="fig|1075402.3.peg.4395"/>
<evidence type="ECO:0000313" key="10">
    <source>
        <dbReference type="Proteomes" id="UP000176101"/>
    </source>
</evidence>
<dbReference type="Proteomes" id="UP000176101">
    <property type="component" value="Unassembled WGS sequence"/>
</dbReference>
<evidence type="ECO:0000256" key="3">
    <source>
        <dbReference type="ARBA" id="ARBA00022448"/>
    </source>
</evidence>
<dbReference type="GO" id="GO:0022857">
    <property type="term" value="F:transmembrane transporter activity"/>
    <property type="evidence" value="ECO:0007669"/>
    <property type="project" value="InterPro"/>
</dbReference>
<dbReference type="Gene3D" id="1.10.3470.10">
    <property type="entry name" value="ABC transporter involved in vitamin B12 uptake, BtuC"/>
    <property type="match status" value="1"/>
</dbReference>
<dbReference type="AlphaFoldDB" id="A0A1E7KKE0"/>
<evidence type="ECO:0000256" key="2">
    <source>
        <dbReference type="ARBA" id="ARBA00007935"/>
    </source>
</evidence>
<evidence type="ECO:0000256" key="6">
    <source>
        <dbReference type="ARBA" id="ARBA00022989"/>
    </source>
</evidence>
<comment type="similarity">
    <text evidence="2">Belongs to the binding-protein-dependent transport system permease family. FecCD subfamily.</text>
</comment>
<keyword evidence="5 8" id="KW-0812">Transmembrane</keyword>
<accession>A0A1E7KKE0</accession>
<dbReference type="Pfam" id="PF01032">
    <property type="entry name" value="FecCD"/>
    <property type="match status" value="1"/>
</dbReference>
<comment type="subcellular location">
    <subcellularLocation>
        <location evidence="1">Cell membrane</location>
        <topology evidence="1">Multi-pass membrane protein</topology>
    </subcellularLocation>
</comment>
<dbReference type="GO" id="GO:0033214">
    <property type="term" value="P:siderophore-iron import into cell"/>
    <property type="evidence" value="ECO:0007669"/>
    <property type="project" value="TreeGrafter"/>
</dbReference>
<evidence type="ECO:0000256" key="5">
    <source>
        <dbReference type="ARBA" id="ARBA00022692"/>
    </source>
</evidence>
<evidence type="ECO:0000256" key="7">
    <source>
        <dbReference type="ARBA" id="ARBA00023136"/>
    </source>
</evidence>
<dbReference type="EMBL" id="LJGU01000114">
    <property type="protein sequence ID" value="OEV04360.1"/>
    <property type="molecule type" value="Genomic_DNA"/>
</dbReference>
<name>A0A1E7KKE0_9ACTN</name>
<dbReference type="PANTHER" id="PTHR30472">
    <property type="entry name" value="FERRIC ENTEROBACTIN TRANSPORT SYSTEM PERMEASE PROTEIN"/>
    <property type="match status" value="1"/>
</dbReference>
<protein>
    <submittedName>
        <fullName evidence="9">Ferrichrome ABC transporter permease</fullName>
    </submittedName>
</protein>
<feature type="transmembrane region" description="Helical" evidence="8">
    <location>
        <begin position="135"/>
        <end position="156"/>
    </location>
</feature>
<feature type="transmembrane region" description="Helical" evidence="8">
    <location>
        <begin position="252"/>
        <end position="278"/>
    </location>
</feature>
<evidence type="ECO:0000256" key="1">
    <source>
        <dbReference type="ARBA" id="ARBA00004651"/>
    </source>
</evidence>
<feature type="transmembrane region" description="Helical" evidence="8">
    <location>
        <begin position="23"/>
        <end position="45"/>
    </location>
</feature>
<evidence type="ECO:0000313" key="9">
    <source>
        <dbReference type="EMBL" id="OEV04360.1"/>
    </source>
</evidence>
<keyword evidence="4" id="KW-1003">Cell membrane</keyword>
<dbReference type="RefSeq" id="WP_070196107.1">
    <property type="nucleotide sequence ID" value="NZ_LJGU01000114.1"/>
</dbReference>